<keyword evidence="2" id="KW-1133">Transmembrane helix</keyword>
<dbReference type="Pfam" id="PF03334">
    <property type="entry name" value="PhaG_MnhG_YufB"/>
    <property type="match status" value="1"/>
</dbReference>
<keyword evidence="4" id="KW-1185">Reference proteome</keyword>
<dbReference type="PANTHER" id="PTHR34703:SF1">
    <property type="entry name" value="ANTIPORTER SUBUNIT MNHG2-RELATED"/>
    <property type="match status" value="1"/>
</dbReference>
<evidence type="ECO:0000313" key="3">
    <source>
        <dbReference type="EMBL" id="WGV15788.1"/>
    </source>
</evidence>
<dbReference type="PANTHER" id="PTHR34703">
    <property type="entry name" value="ANTIPORTER SUBUNIT MNHG2-RELATED"/>
    <property type="match status" value="1"/>
</dbReference>
<keyword evidence="2" id="KW-0472">Membrane</keyword>
<name>A0ABY8Q4J3_9RHOB</name>
<reference evidence="3 4" key="1">
    <citation type="submission" date="2023-04" db="EMBL/GenBank/DDBJ databases">
        <title>YMD61, complete Genome.</title>
        <authorList>
            <person name="Zhang J."/>
        </authorList>
    </citation>
    <scope>NUCLEOTIDE SEQUENCE [LARGE SCALE GENOMIC DNA]</scope>
    <source>
        <strain evidence="3 4">YMD61</strain>
    </source>
</reference>
<evidence type="ECO:0000256" key="1">
    <source>
        <dbReference type="SAM" id="MobiDB-lite"/>
    </source>
</evidence>
<accession>A0ABY8Q4J3</accession>
<organism evidence="3 4">
    <name type="scientific">Fuscovulum ytuae</name>
    <dbReference type="NCBI Taxonomy" id="3042299"/>
    <lineage>
        <taxon>Bacteria</taxon>
        <taxon>Pseudomonadati</taxon>
        <taxon>Pseudomonadota</taxon>
        <taxon>Alphaproteobacteria</taxon>
        <taxon>Rhodobacterales</taxon>
        <taxon>Paracoccaceae</taxon>
        <taxon>Fuscovulum</taxon>
    </lineage>
</organism>
<gene>
    <name evidence="3" type="ORF">QF092_16270</name>
</gene>
<sequence>MTYALEIVLSILLVVGGLFGLTGSYGLIRLKDRMQRLHAPTKASTVGLGTALLVSMFHGLLIGTGFSWQEVLVMLFIFVTAPITANYLSKVHLHSRHYDGQTPTTGVSRDWATFDEAPEDPEPQLPSRDS</sequence>
<feature type="transmembrane region" description="Helical" evidence="2">
    <location>
        <begin position="48"/>
        <end position="66"/>
    </location>
</feature>
<dbReference type="RefSeq" id="WP_281465494.1">
    <property type="nucleotide sequence ID" value="NZ_CP124535.1"/>
</dbReference>
<feature type="transmembrane region" description="Helical" evidence="2">
    <location>
        <begin position="6"/>
        <end position="28"/>
    </location>
</feature>
<keyword evidence="2" id="KW-0812">Transmembrane</keyword>
<evidence type="ECO:0000313" key="4">
    <source>
        <dbReference type="Proteomes" id="UP001230978"/>
    </source>
</evidence>
<evidence type="ECO:0000256" key="2">
    <source>
        <dbReference type="SAM" id="Phobius"/>
    </source>
</evidence>
<proteinExistence type="predicted"/>
<feature type="region of interest" description="Disordered" evidence="1">
    <location>
        <begin position="98"/>
        <end position="130"/>
    </location>
</feature>
<feature type="transmembrane region" description="Helical" evidence="2">
    <location>
        <begin position="72"/>
        <end position="89"/>
    </location>
</feature>
<dbReference type="EMBL" id="CP124535">
    <property type="protein sequence ID" value="WGV15788.1"/>
    <property type="molecule type" value="Genomic_DNA"/>
</dbReference>
<protein>
    <submittedName>
        <fullName evidence="3">Monovalent cation/H(+) antiporter subunit G</fullName>
    </submittedName>
</protein>
<dbReference type="InterPro" id="IPR005133">
    <property type="entry name" value="PhaG_MnhG_YufB"/>
</dbReference>
<dbReference type="Proteomes" id="UP001230978">
    <property type="component" value="Chromosome"/>
</dbReference>